<dbReference type="EMBL" id="JAZHPZ010000001">
    <property type="protein sequence ID" value="MEF2965004.1"/>
    <property type="molecule type" value="Genomic_DNA"/>
</dbReference>
<feature type="transmembrane region" description="Helical" evidence="7">
    <location>
        <begin position="79"/>
        <end position="100"/>
    </location>
</feature>
<protein>
    <submittedName>
        <fullName evidence="9">Sugar ABC transporter permease</fullName>
    </submittedName>
</protein>
<evidence type="ECO:0000256" key="1">
    <source>
        <dbReference type="ARBA" id="ARBA00004651"/>
    </source>
</evidence>
<evidence type="ECO:0000256" key="4">
    <source>
        <dbReference type="ARBA" id="ARBA00022692"/>
    </source>
</evidence>
<dbReference type="Gene3D" id="1.10.3720.10">
    <property type="entry name" value="MetI-like"/>
    <property type="match status" value="1"/>
</dbReference>
<feature type="transmembrane region" description="Helical" evidence="7">
    <location>
        <begin position="162"/>
        <end position="183"/>
    </location>
</feature>
<dbReference type="Proteomes" id="UP001306950">
    <property type="component" value="Unassembled WGS sequence"/>
</dbReference>
<evidence type="ECO:0000256" key="3">
    <source>
        <dbReference type="ARBA" id="ARBA00022475"/>
    </source>
</evidence>
<dbReference type="SUPFAM" id="SSF161098">
    <property type="entry name" value="MetI-like"/>
    <property type="match status" value="1"/>
</dbReference>
<name>A0ABU7VML1_9BACL</name>
<evidence type="ECO:0000256" key="2">
    <source>
        <dbReference type="ARBA" id="ARBA00022448"/>
    </source>
</evidence>
<dbReference type="PANTHER" id="PTHR30193">
    <property type="entry name" value="ABC TRANSPORTER PERMEASE PROTEIN"/>
    <property type="match status" value="1"/>
</dbReference>
<feature type="transmembrane region" description="Helical" evidence="7">
    <location>
        <begin position="112"/>
        <end position="133"/>
    </location>
</feature>
<dbReference type="PROSITE" id="PS50928">
    <property type="entry name" value="ABC_TM1"/>
    <property type="match status" value="1"/>
</dbReference>
<keyword evidence="3" id="KW-1003">Cell membrane</keyword>
<evidence type="ECO:0000259" key="8">
    <source>
        <dbReference type="PROSITE" id="PS50928"/>
    </source>
</evidence>
<dbReference type="RefSeq" id="WP_331845197.1">
    <property type="nucleotide sequence ID" value="NZ_JAZHPZ010000001.1"/>
</dbReference>
<gene>
    <name evidence="9" type="ORF">V3851_04100</name>
</gene>
<feature type="transmembrane region" description="Helical" evidence="7">
    <location>
        <begin position="15"/>
        <end position="37"/>
    </location>
</feature>
<dbReference type="InterPro" id="IPR051393">
    <property type="entry name" value="ABC_transporter_permease"/>
</dbReference>
<comment type="caution">
    <text evidence="9">The sequence shown here is derived from an EMBL/GenBank/DDBJ whole genome shotgun (WGS) entry which is preliminary data.</text>
</comment>
<evidence type="ECO:0000256" key="7">
    <source>
        <dbReference type="RuleBase" id="RU363032"/>
    </source>
</evidence>
<keyword evidence="2 7" id="KW-0813">Transport</keyword>
<comment type="subcellular location">
    <subcellularLocation>
        <location evidence="1 7">Cell membrane</location>
        <topology evidence="1 7">Multi-pass membrane protein</topology>
    </subcellularLocation>
</comment>
<dbReference type="PANTHER" id="PTHR30193:SF37">
    <property type="entry name" value="INNER MEMBRANE ABC TRANSPORTER PERMEASE PROTEIN YCJO"/>
    <property type="match status" value="1"/>
</dbReference>
<accession>A0ABU7VML1</accession>
<reference evidence="9 10" key="1">
    <citation type="submission" date="2024-02" db="EMBL/GenBank/DDBJ databases">
        <title>A nitrogen-fixing paenibacillus bacterium.</title>
        <authorList>
            <person name="Zhang W.L."/>
            <person name="Chen S.F."/>
        </authorList>
    </citation>
    <scope>NUCLEOTIDE SEQUENCE [LARGE SCALE GENOMIC DNA]</scope>
    <source>
        <strain evidence="9 10">M1</strain>
    </source>
</reference>
<dbReference type="SUPFAM" id="SSF160964">
    <property type="entry name" value="MalF N-terminal region-like"/>
    <property type="match status" value="1"/>
</dbReference>
<feature type="transmembrane region" description="Helical" evidence="7">
    <location>
        <begin position="268"/>
        <end position="291"/>
    </location>
</feature>
<keyword evidence="4 7" id="KW-0812">Transmembrane</keyword>
<evidence type="ECO:0000256" key="6">
    <source>
        <dbReference type="ARBA" id="ARBA00023136"/>
    </source>
</evidence>
<evidence type="ECO:0000256" key="5">
    <source>
        <dbReference type="ARBA" id="ARBA00022989"/>
    </source>
</evidence>
<organism evidence="9 10">
    <name type="scientific">Paenibacillus haidiansis</name>
    <dbReference type="NCBI Taxonomy" id="1574488"/>
    <lineage>
        <taxon>Bacteria</taxon>
        <taxon>Bacillati</taxon>
        <taxon>Bacillota</taxon>
        <taxon>Bacilli</taxon>
        <taxon>Bacillales</taxon>
        <taxon>Paenibacillaceae</taxon>
        <taxon>Paenibacillus</taxon>
    </lineage>
</organism>
<evidence type="ECO:0000313" key="10">
    <source>
        <dbReference type="Proteomes" id="UP001306950"/>
    </source>
</evidence>
<evidence type="ECO:0000313" key="9">
    <source>
        <dbReference type="EMBL" id="MEF2965004.1"/>
    </source>
</evidence>
<feature type="domain" description="ABC transmembrane type-1" evidence="8">
    <location>
        <begin position="75"/>
        <end position="287"/>
    </location>
</feature>
<dbReference type="Pfam" id="PF00528">
    <property type="entry name" value="BPD_transp_1"/>
    <property type="match status" value="1"/>
</dbReference>
<keyword evidence="10" id="KW-1185">Reference proteome</keyword>
<keyword evidence="5 7" id="KW-1133">Transmembrane helix</keyword>
<dbReference type="InterPro" id="IPR035906">
    <property type="entry name" value="MetI-like_sf"/>
</dbReference>
<sequence length="297" mass="33201">MKSGGAARLNRNAPFWLNLMYLPALLLFLLFIVYPFLKGVQISFTNWNGFSQSYKWIGFDNYKRMFSDPNIGVVIRNTLIYGVGSTLLQNIFGLLYALLLNKSIKIRGLARTIVYLPVIVSGLIMGYIFYFFFQFRGGAFNDVLELFGMAPVNMLGDPNLNVWIIMLVNSFQFMGTAMIIYLAGLQSISKDYFEAADIDGANAWVKFKNVTLPLLMPSITINVVLNLIGGLKLFDAIMALTGGGPGYASQSMSTMMYKTYFSSQDAGYASAIGILMFLMISVFSIIALQYLRKKEVN</sequence>
<dbReference type="InterPro" id="IPR000515">
    <property type="entry name" value="MetI-like"/>
</dbReference>
<proteinExistence type="inferred from homology"/>
<keyword evidence="6 7" id="KW-0472">Membrane</keyword>
<comment type="similarity">
    <text evidence="7">Belongs to the binding-protein-dependent transport system permease family.</text>
</comment>
<dbReference type="CDD" id="cd06261">
    <property type="entry name" value="TM_PBP2"/>
    <property type="match status" value="1"/>
</dbReference>